<organism evidence="2 3">
    <name type="scientific">Pedococcus bigeumensis</name>
    <dbReference type="NCBI Taxonomy" id="433644"/>
    <lineage>
        <taxon>Bacteria</taxon>
        <taxon>Bacillati</taxon>
        <taxon>Actinomycetota</taxon>
        <taxon>Actinomycetes</taxon>
        <taxon>Micrococcales</taxon>
        <taxon>Intrasporangiaceae</taxon>
        <taxon>Pedococcus</taxon>
    </lineage>
</organism>
<keyword evidence="1" id="KW-0472">Membrane</keyword>
<dbReference type="Proteomes" id="UP000317722">
    <property type="component" value="Unassembled WGS sequence"/>
</dbReference>
<name>A0A502CYB9_9MICO</name>
<evidence type="ECO:0000313" key="3">
    <source>
        <dbReference type="Proteomes" id="UP000317722"/>
    </source>
</evidence>
<keyword evidence="1" id="KW-0812">Transmembrane</keyword>
<sequence>MGIPVSARSAEDSTRERLPLRGWWHVFAGQMLVTLLMLPMLRLHPALTLAATGFNLLALANTVRSVQARTAAARRGRPASGRDLIAVAGCIAGTALWAVALAVWPR</sequence>
<gene>
    <name evidence="2" type="ORF">EAH86_08410</name>
</gene>
<feature type="transmembrane region" description="Helical" evidence="1">
    <location>
        <begin position="84"/>
        <end position="104"/>
    </location>
</feature>
<reference evidence="2 3" key="1">
    <citation type="journal article" date="2019" name="Environ. Microbiol.">
        <title>Species interactions and distinct microbial communities in high Arctic permafrost affected cryosols are associated with the CH4 and CO2 gas fluxes.</title>
        <authorList>
            <person name="Altshuler I."/>
            <person name="Hamel J."/>
            <person name="Turney S."/>
            <person name="Magnuson E."/>
            <person name="Levesque R."/>
            <person name="Greer C."/>
            <person name="Whyte L.G."/>
        </authorList>
    </citation>
    <scope>NUCLEOTIDE SEQUENCE [LARGE SCALE GENOMIC DNA]</scope>
    <source>
        <strain evidence="2 3">S9.3A</strain>
    </source>
</reference>
<dbReference type="EMBL" id="RCZM01000003">
    <property type="protein sequence ID" value="TPG16816.1"/>
    <property type="molecule type" value="Genomic_DNA"/>
</dbReference>
<evidence type="ECO:0000313" key="2">
    <source>
        <dbReference type="EMBL" id="TPG16816.1"/>
    </source>
</evidence>
<evidence type="ECO:0000256" key="1">
    <source>
        <dbReference type="SAM" id="Phobius"/>
    </source>
</evidence>
<feature type="transmembrane region" description="Helical" evidence="1">
    <location>
        <begin position="46"/>
        <end position="63"/>
    </location>
</feature>
<protein>
    <submittedName>
        <fullName evidence="2">Uncharacterized protein</fullName>
    </submittedName>
</protein>
<keyword evidence="1" id="KW-1133">Transmembrane helix</keyword>
<comment type="caution">
    <text evidence="2">The sequence shown here is derived from an EMBL/GenBank/DDBJ whole genome shotgun (WGS) entry which is preliminary data.</text>
</comment>
<keyword evidence="3" id="KW-1185">Reference proteome</keyword>
<dbReference type="AlphaFoldDB" id="A0A502CYB9"/>
<proteinExistence type="predicted"/>
<accession>A0A502CYB9</accession>